<feature type="transmembrane region" description="Helical" evidence="6">
    <location>
        <begin position="299"/>
        <end position="323"/>
    </location>
</feature>
<keyword evidence="4 6" id="KW-1133">Transmembrane helix</keyword>
<evidence type="ECO:0000256" key="2">
    <source>
        <dbReference type="ARBA" id="ARBA00022448"/>
    </source>
</evidence>
<feature type="transmembrane region" description="Helical" evidence="6">
    <location>
        <begin position="67"/>
        <end position="89"/>
    </location>
</feature>
<feature type="transmembrane region" description="Helical" evidence="6">
    <location>
        <begin position="359"/>
        <end position="377"/>
    </location>
</feature>
<protein>
    <recommendedName>
        <fullName evidence="6">Solute carrier family 40 member</fullName>
    </recommendedName>
</protein>
<name>A0A9I9E0C8_CUCME</name>
<dbReference type="InterPro" id="IPR009716">
    <property type="entry name" value="Ferroportin-1"/>
</dbReference>
<accession>A0A9I9E0C8</accession>
<comment type="caution">
    <text evidence="6">Lacks conserved residue(s) required for the propagation of feature annotation.</text>
</comment>
<dbReference type="Gramene" id="MELO3C026034.2.1">
    <property type="protein sequence ID" value="MELO3C026034.2.1"/>
    <property type="gene ID" value="MELO3C026034.2"/>
</dbReference>
<proteinExistence type="inferred from homology"/>
<organism evidence="7">
    <name type="scientific">Cucumis melo</name>
    <name type="common">Muskmelon</name>
    <dbReference type="NCBI Taxonomy" id="3656"/>
    <lineage>
        <taxon>Eukaryota</taxon>
        <taxon>Viridiplantae</taxon>
        <taxon>Streptophyta</taxon>
        <taxon>Embryophyta</taxon>
        <taxon>Tracheophyta</taxon>
        <taxon>Spermatophyta</taxon>
        <taxon>Magnoliopsida</taxon>
        <taxon>eudicotyledons</taxon>
        <taxon>Gunneridae</taxon>
        <taxon>Pentapetalae</taxon>
        <taxon>rosids</taxon>
        <taxon>fabids</taxon>
        <taxon>Cucurbitales</taxon>
        <taxon>Cucurbitaceae</taxon>
        <taxon>Benincaseae</taxon>
        <taxon>Cucumis</taxon>
    </lineage>
</organism>
<dbReference type="PANTHER" id="PTHR11660">
    <property type="entry name" value="SOLUTE CARRIER FAMILY 40 MEMBER"/>
    <property type="match status" value="1"/>
</dbReference>
<feature type="transmembrane region" description="Helical" evidence="6">
    <location>
        <begin position="95"/>
        <end position="116"/>
    </location>
</feature>
<dbReference type="GO" id="GO:0016020">
    <property type="term" value="C:membrane"/>
    <property type="evidence" value="ECO:0007669"/>
    <property type="project" value="UniProtKB-SubCell"/>
</dbReference>
<reference evidence="7" key="1">
    <citation type="submission" date="2023-03" db="UniProtKB">
        <authorList>
            <consortium name="EnsemblPlants"/>
        </authorList>
    </citation>
    <scope>IDENTIFICATION</scope>
</reference>
<keyword evidence="2 6" id="KW-0813">Transport</keyword>
<evidence type="ECO:0000256" key="6">
    <source>
        <dbReference type="RuleBase" id="RU365065"/>
    </source>
</evidence>
<keyword evidence="6" id="KW-0406">Ion transport</keyword>
<evidence type="ECO:0000313" key="7">
    <source>
        <dbReference type="EnsemblPlants" id="MELO3C026034.2.1"/>
    </source>
</evidence>
<dbReference type="GO" id="GO:0005381">
    <property type="term" value="F:iron ion transmembrane transporter activity"/>
    <property type="evidence" value="ECO:0007669"/>
    <property type="project" value="UniProtKB-UniRule"/>
</dbReference>
<comment type="function">
    <text evidence="6">May be involved in iron transport and iron homeostasis.</text>
</comment>
<dbReference type="PANTHER" id="PTHR11660:SF57">
    <property type="entry name" value="SOLUTE CARRIER FAMILY 40 MEMBER"/>
    <property type="match status" value="1"/>
</dbReference>
<keyword evidence="3 6" id="KW-0812">Transmembrane</keyword>
<feature type="transmembrane region" description="Helical" evidence="6">
    <location>
        <begin position="7"/>
        <end position="27"/>
    </location>
</feature>
<comment type="subcellular location">
    <subcellularLocation>
        <location evidence="1 6">Membrane</location>
        <topology evidence="1 6">Multi-pass membrane protein</topology>
    </subcellularLocation>
</comment>
<keyword evidence="5 6" id="KW-0472">Membrane</keyword>
<evidence type="ECO:0000256" key="4">
    <source>
        <dbReference type="ARBA" id="ARBA00022989"/>
    </source>
</evidence>
<evidence type="ECO:0000256" key="3">
    <source>
        <dbReference type="ARBA" id="ARBA00022692"/>
    </source>
</evidence>
<dbReference type="EnsemblPlants" id="MELO3C026034.2.1">
    <property type="protein sequence ID" value="MELO3C026034.2.1"/>
    <property type="gene ID" value="MELO3C026034.2"/>
</dbReference>
<evidence type="ECO:0000256" key="5">
    <source>
        <dbReference type="ARBA" id="ARBA00023136"/>
    </source>
</evidence>
<feature type="transmembrane region" description="Helical" evidence="6">
    <location>
        <begin position="335"/>
        <end position="353"/>
    </location>
</feature>
<dbReference type="Pfam" id="PF06963">
    <property type="entry name" value="FPN1"/>
    <property type="match status" value="2"/>
</dbReference>
<dbReference type="AlphaFoldDB" id="A0A9I9E0C8"/>
<evidence type="ECO:0000256" key="1">
    <source>
        <dbReference type="ARBA" id="ARBA00004141"/>
    </source>
</evidence>
<sequence>MWEFSVGLYMISVWPNSLLFAAIYGVVESASTAFFGPIVGDLVDKHAVCITLLCFLQSVEDLKVLKIWLATQNISYIIAGVTVVALLFYSDLKSTYFTGFILLVILTNITGAVGALSSLAEITTRKFQPSDLQIVTLVFTQGGGDIRTPSSRSTDKYKLYDETFISLKASAMTLAVWNIISVWLEYWLFTSVYDGIPALEESSQRRVSRLALRDMGESSSVSQQIERLLPNDVDARSAERSWKVKVFNWFSKVPFVRAWKVYLEQDTVLPGVALALLFFTVLSFGTLMTATLEWEGIPAYIIGIARGVSATIGIAATLVYPIVQSRILTLRTGLWSIWSQWTCLLVCVVSIWIQNSLLSAYMLMMGVAVSRLGLWMFDLAVIQQMQDQVPESDRCVVGGAQNALQSTMDLMGYVMGVVISNPQVKPSLSLLKNSL</sequence>
<feature type="transmembrane region" description="Helical" evidence="6">
    <location>
        <begin position="267"/>
        <end position="287"/>
    </location>
</feature>
<comment type="similarity">
    <text evidence="6">Belongs to the ferroportin (FP) (TC 2.A.100) family. SLC40A subfamily.</text>
</comment>